<gene>
    <name evidence="1" type="ORF">KUTeg_013634</name>
</gene>
<name>A0ABQ9EZE2_TEGGR</name>
<sequence>MTLNCICNIGNTIKKFHFIKDTCKLYKCCVKGKMTINLRQSGNFKGRIPGVGTPSFIRQSFSPILQYHGPRKGGDGATQTNDAEVQGKGTQFAAYVSDKCRFPKKSPLSYIFRNALGPGVHRLSLEISNEFVRVRNNKGLNRHICRKCLFALDGQSEREGRINYKHLCRPKQSCICHLQKRIWNL</sequence>
<organism evidence="1 2">
    <name type="scientific">Tegillarca granosa</name>
    <name type="common">Malaysian cockle</name>
    <name type="synonym">Anadara granosa</name>
    <dbReference type="NCBI Taxonomy" id="220873"/>
    <lineage>
        <taxon>Eukaryota</taxon>
        <taxon>Metazoa</taxon>
        <taxon>Spiralia</taxon>
        <taxon>Lophotrochozoa</taxon>
        <taxon>Mollusca</taxon>
        <taxon>Bivalvia</taxon>
        <taxon>Autobranchia</taxon>
        <taxon>Pteriomorphia</taxon>
        <taxon>Arcoida</taxon>
        <taxon>Arcoidea</taxon>
        <taxon>Arcidae</taxon>
        <taxon>Tegillarca</taxon>
    </lineage>
</organism>
<protein>
    <submittedName>
        <fullName evidence="1">Uncharacterized protein</fullName>
    </submittedName>
</protein>
<comment type="caution">
    <text evidence="1">The sequence shown here is derived from an EMBL/GenBank/DDBJ whole genome shotgun (WGS) entry which is preliminary data.</text>
</comment>
<evidence type="ECO:0000313" key="1">
    <source>
        <dbReference type="EMBL" id="KAJ8308760.1"/>
    </source>
</evidence>
<dbReference type="Proteomes" id="UP001217089">
    <property type="component" value="Unassembled WGS sequence"/>
</dbReference>
<evidence type="ECO:0000313" key="2">
    <source>
        <dbReference type="Proteomes" id="UP001217089"/>
    </source>
</evidence>
<reference evidence="1 2" key="1">
    <citation type="submission" date="2022-12" db="EMBL/GenBank/DDBJ databases">
        <title>Chromosome-level genome of Tegillarca granosa.</title>
        <authorList>
            <person name="Kim J."/>
        </authorList>
    </citation>
    <scope>NUCLEOTIDE SEQUENCE [LARGE SCALE GENOMIC DNA]</scope>
    <source>
        <strain evidence="1">Teg-2019</strain>
        <tissue evidence="1">Adductor muscle</tissue>
    </source>
</reference>
<proteinExistence type="predicted"/>
<dbReference type="EMBL" id="JARBDR010000657">
    <property type="protein sequence ID" value="KAJ8308760.1"/>
    <property type="molecule type" value="Genomic_DNA"/>
</dbReference>
<keyword evidence="2" id="KW-1185">Reference proteome</keyword>
<accession>A0ABQ9EZE2</accession>